<evidence type="ECO:0000313" key="2">
    <source>
        <dbReference type="Proteomes" id="UP000269154"/>
    </source>
</evidence>
<dbReference type="RefSeq" id="WP_124143189.1">
    <property type="nucleotide sequence ID" value="NZ_CAWOKI010000330.1"/>
</dbReference>
<dbReference type="OrthoDB" id="573162at2"/>
<dbReference type="InterPro" id="IPR027417">
    <property type="entry name" value="P-loop_NTPase"/>
</dbReference>
<reference evidence="1 2" key="1">
    <citation type="journal article" date="2018" name="ACS Chem. Biol.">
        <title>Ketoreductase domain dysfunction expands chemodiversity: malyngamide biosynthesis in the cyanobacterium Okeania hirsuta.</title>
        <authorList>
            <person name="Moss N.A."/>
            <person name="Leao T."/>
            <person name="Rankin M."/>
            <person name="McCullough T.M."/>
            <person name="Qu P."/>
            <person name="Korobeynikov A."/>
            <person name="Smith J.L."/>
            <person name="Gerwick L."/>
            <person name="Gerwick W.H."/>
        </authorList>
    </citation>
    <scope>NUCLEOTIDE SEQUENCE [LARGE SCALE GENOMIC DNA]</scope>
    <source>
        <strain evidence="1 2">PAB10Feb10-1</strain>
    </source>
</reference>
<sequence>MGVVYIGDRAVGKTHLALELANPQGNYVQVSLVNQNYQNLQANLLNLDGTSKPTQSIEKRSLDVKVRLSTGISKISVDWIDSPGELFRRSWQSEHINEWQDFKETMGKSEGIFLIVPPYREILQPHINQENYITQQQWCNRFNRWTDFFIYDCPQARRIVICMNKADLIDCNLEQEISKLAYLPHGYTMNWLQRHNYVVNSYFLPLKQQLEQINSSRYGLSVRCFITSIYHRSLLELPWIYLASYLV</sequence>
<dbReference type="AlphaFoldDB" id="A0A3N6RY29"/>
<keyword evidence="2" id="KW-1185">Reference proteome</keyword>
<evidence type="ECO:0008006" key="3">
    <source>
        <dbReference type="Google" id="ProtNLM"/>
    </source>
</evidence>
<proteinExistence type="predicted"/>
<dbReference type="SUPFAM" id="SSF52540">
    <property type="entry name" value="P-loop containing nucleoside triphosphate hydrolases"/>
    <property type="match status" value="1"/>
</dbReference>
<dbReference type="Gene3D" id="3.40.50.300">
    <property type="entry name" value="P-loop containing nucleotide triphosphate hydrolases"/>
    <property type="match status" value="1"/>
</dbReference>
<dbReference type="EMBL" id="RCBY01000011">
    <property type="protein sequence ID" value="RQH53548.1"/>
    <property type="molecule type" value="Genomic_DNA"/>
</dbReference>
<dbReference type="Proteomes" id="UP000269154">
    <property type="component" value="Unassembled WGS sequence"/>
</dbReference>
<name>A0A3N6RY29_9CYAN</name>
<comment type="caution">
    <text evidence="1">The sequence shown here is derived from an EMBL/GenBank/DDBJ whole genome shotgun (WGS) entry which is preliminary data.</text>
</comment>
<protein>
    <recommendedName>
        <fullName evidence="3">GTPase domain-containing protein</fullName>
    </recommendedName>
</protein>
<evidence type="ECO:0000313" key="1">
    <source>
        <dbReference type="EMBL" id="RQH53548.1"/>
    </source>
</evidence>
<gene>
    <name evidence="1" type="ORF">D5R40_03440</name>
</gene>
<accession>A0A3N6RY29</accession>
<organism evidence="1 2">
    <name type="scientific">Okeania hirsuta</name>
    <dbReference type="NCBI Taxonomy" id="1458930"/>
    <lineage>
        <taxon>Bacteria</taxon>
        <taxon>Bacillati</taxon>
        <taxon>Cyanobacteriota</taxon>
        <taxon>Cyanophyceae</taxon>
        <taxon>Oscillatoriophycideae</taxon>
        <taxon>Oscillatoriales</taxon>
        <taxon>Microcoleaceae</taxon>
        <taxon>Okeania</taxon>
    </lineage>
</organism>